<accession>A0A1Z4BMN9</accession>
<dbReference type="InterPro" id="IPR001305">
    <property type="entry name" value="HSP_DnaJ_Cys-rich_dom"/>
</dbReference>
<evidence type="ECO:0000313" key="3">
    <source>
        <dbReference type="Proteomes" id="UP000197007"/>
    </source>
</evidence>
<keyword evidence="3" id="KW-1185">Reference proteome</keyword>
<dbReference type="RefSeq" id="WP_088593706.1">
    <property type="nucleotide sequence ID" value="NZ_CP022022.1"/>
</dbReference>
<protein>
    <recommendedName>
        <fullName evidence="1">Co-chaperone DjlA N-terminal domain-containing protein</fullName>
    </recommendedName>
</protein>
<dbReference type="SUPFAM" id="SSF158682">
    <property type="entry name" value="TerB-like"/>
    <property type="match status" value="1"/>
</dbReference>
<dbReference type="Gene3D" id="1.10.3680.10">
    <property type="entry name" value="TerB-like"/>
    <property type="match status" value="1"/>
</dbReference>
<evidence type="ECO:0000259" key="1">
    <source>
        <dbReference type="Pfam" id="PF05099"/>
    </source>
</evidence>
<dbReference type="GO" id="GO:0031072">
    <property type="term" value="F:heat shock protein binding"/>
    <property type="evidence" value="ECO:0007669"/>
    <property type="project" value="InterPro"/>
</dbReference>
<dbReference type="GO" id="GO:0051082">
    <property type="term" value="F:unfolded protein binding"/>
    <property type="evidence" value="ECO:0007669"/>
    <property type="project" value="InterPro"/>
</dbReference>
<dbReference type="EMBL" id="CP022022">
    <property type="protein sequence ID" value="ASF42571.1"/>
    <property type="molecule type" value="Genomic_DNA"/>
</dbReference>
<evidence type="ECO:0000313" key="2">
    <source>
        <dbReference type="EMBL" id="ASF42571.1"/>
    </source>
</evidence>
<dbReference type="PANTHER" id="PTHR48465">
    <property type="entry name" value="PROTEIN SSUH2 HOMOLOG"/>
    <property type="match status" value="1"/>
</dbReference>
<reference evidence="3" key="1">
    <citation type="submission" date="2017-06" db="EMBL/GenBank/DDBJ databases">
        <title>Complete genome sequence of Capnocytophaga sp. KCOM 1579 (=ChDC OS43) isolated from a human refractory periapical abscess lesion.</title>
        <authorList>
            <person name="Kook J.-K."/>
            <person name="Park S.-N."/>
            <person name="Lim Y.K."/>
            <person name="Roh H."/>
        </authorList>
    </citation>
    <scope>NUCLEOTIDE SEQUENCE [LARGE SCALE GENOMIC DNA]</scope>
    <source>
        <strain evidence="3">ChDC OS43</strain>
    </source>
</reference>
<feature type="domain" description="Co-chaperone DjlA N-terminal" evidence="1">
    <location>
        <begin position="446"/>
        <end position="538"/>
    </location>
</feature>
<dbReference type="PANTHER" id="PTHR48465:SF1">
    <property type="entry name" value="PROTEIN SSUH2 HOMOLOG"/>
    <property type="match status" value="1"/>
</dbReference>
<dbReference type="InterPro" id="IPR052789">
    <property type="entry name" value="SSUH2_homolog"/>
</dbReference>
<dbReference type="Proteomes" id="UP000197007">
    <property type="component" value="Chromosome"/>
</dbReference>
<sequence>MNLLSKAQNQLKEINAKDIKLLLKNRYPNEYSKMLIDDNAIVKRKDYYASQLEYTKAERKFNTLVFPLEEKYENQFRVFTDGAERFQEQAVVKDESLLKNFKNLEHAKVEEQTVNTHLDLSLFPFDIERDSFAQKQPIFFFPKQTFSEACPDCNGYKYVTCKDKECKGRHEWKCNKCNGSGEVACPRCNGSGKNRCSRCDGKGRTEKTEYRNGKPYTIREQCSRCAGNGEIPCSKCKCSGKVRCDKCGGDGIITCEHCYGDPHRRGMIDCPRCHTAGRIAQIKYLTTKISNHKSDLSTEIGSTTTVVKREAIHKHVSLKSQNELIYENINGSIKKLTDSISKTLLIKHEENSKLSEVNYPLLLKAYINYQVIPIVEIEYKHFLTNEIHKLIIIDFWDNPELVMPTNAEKVSLDIKSAFKYISNTFSKWFNTEAYKKKEDKRKEIKLMIYLIKADGVIAEEEKQFLSSKITSLANFTNSEKKEFFKLMNAKTLPKLTNKDVAFSSEETKLEVIKTLEKIANSDGDFDISEQMLIEEIKKL</sequence>
<dbReference type="KEGG" id="capn:CBG49_05505"/>
<dbReference type="CDD" id="cd10719">
    <property type="entry name" value="DnaJ_zf"/>
    <property type="match status" value="2"/>
</dbReference>
<dbReference type="InterPro" id="IPR029024">
    <property type="entry name" value="TerB-like"/>
</dbReference>
<dbReference type="InterPro" id="IPR007791">
    <property type="entry name" value="DjlA_N"/>
</dbReference>
<dbReference type="CDD" id="cd07177">
    <property type="entry name" value="terB_like"/>
    <property type="match status" value="1"/>
</dbReference>
<dbReference type="AlphaFoldDB" id="A0A1Z4BMN9"/>
<proteinExistence type="predicted"/>
<dbReference type="Pfam" id="PF05099">
    <property type="entry name" value="TerB"/>
    <property type="match status" value="1"/>
</dbReference>
<organism evidence="2 3">
    <name type="scientific">Capnocytophaga endodontalis</name>
    <dbReference type="NCBI Taxonomy" id="2708117"/>
    <lineage>
        <taxon>Bacteria</taxon>
        <taxon>Pseudomonadati</taxon>
        <taxon>Bacteroidota</taxon>
        <taxon>Flavobacteriia</taxon>
        <taxon>Flavobacteriales</taxon>
        <taxon>Flavobacteriaceae</taxon>
        <taxon>Capnocytophaga</taxon>
    </lineage>
</organism>
<gene>
    <name evidence="2" type="ORF">CBG49_05505</name>
</gene>
<name>A0A1Z4BMN9_9FLAO</name>